<dbReference type="SUPFAM" id="SSF81383">
    <property type="entry name" value="F-box domain"/>
    <property type="match status" value="1"/>
</dbReference>
<proteinExistence type="predicted"/>
<dbReference type="CDD" id="cd09917">
    <property type="entry name" value="F-box_SF"/>
    <property type="match status" value="1"/>
</dbReference>
<protein>
    <recommendedName>
        <fullName evidence="1">F-box domain-containing protein</fullName>
    </recommendedName>
</protein>
<keyword evidence="3" id="KW-1185">Reference proteome</keyword>
<dbReference type="Pfam" id="PF00646">
    <property type="entry name" value="F-box"/>
    <property type="match status" value="1"/>
</dbReference>
<dbReference type="OrthoDB" id="5060046at2759"/>
<gene>
    <name evidence="2" type="ORF">GQ607_011192</name>
</gene>
<sequence length="386" mass="44675">MVETVSNPSTEVYRRMEAEGKDLDDSCNNEAPSCQLQDLPHDIHCLISSHLQYRDVLRMSVTNKFFHQNLNPRTLLPRSVQNRFIGEVDLGLHVGKTKKWLCFGCQQFLPKEAFGDRMRKSKQDKRGAKMSRLGLRRCWTCAIEGRLYEHLQPVRKDGEVFCLCHKCGRLQPESMRCRLQHEVYPHTTTSKSDVTKSTKEIDQSARISGGIIESTICNDASNSSCPPIQRLPSGVLEVVVQNIDMIDAIHLLQTNRHMNNTIQTKWVSLHKRFQFVRRRDPGVDWFRVDADFDTSSVPRFACYACFTVKPRHKFPDKQHMLWKTNPSTFWKMRCDACVDFLYNTEQGNEALQEFNLHEICDRCSSLKERGKPCCNCIEKLCIDDHS</sequence>
<dbReference type="EMBL" id="WOWK01000070">
    <property type="protein sequence ID" value="KAF0321522.1"/>
    <property type="molecule type" value="Genomic_DNA"/>
</dbReference>
<evidence type="ECO:0000259" key="1">
    <source>
        <dbReference type="Pfam" id="PF00646"/>
    </source>
</evidence>
<evidence type="ECO:0000313" key="2">
    <source>
        <dbReference type="EMBL" id="KAF0321522.1"/>
    </source>
</evidence>
<dbReference type="AlphaFoldDB" id="A0A8H3W934"/>
<dbReference type="InterPro" id="IPR001810">
    <property type="entry name" value="F-box_dom"/>
</dbReference>
<reference evidence="2 3" key="1">
    <citation type="submission" date="2019-12" db="EMBL/GenBank/DDBJ databases">
        <title>A genome sequence resource for the geographically widespread anthracnose pathogen Colletotrichum asianum.</title>
        <authorList>
            <person name="Meng Y."/>
        </authorList>
    </citation>
    <scope>NUCLEOTIDE SEQUENCE [LARGE SCALE GENOMIC DNA]</scope>
    <source>
        <strain evidence="2 3">ICMP 18580</strain>
    </source>
</reference>
<dbReference type="InterPro" id="IPR036047">
    <property type="entry name" value="F-box-like_dom_sf"/>
</dbReference>
<feature type="domain" description="F-box" evidence="1">
    <location>
        <begin position="36"/>
        <end position="68"/>
    </location>
</feature>
<comment type="caution">
    <text evidence="2">The sequence shown here is derived from an EMBL/GenBank/DDBJ whole genome shotgun (WGS) entry which is preliminary data.</text>
</comment>
<organism evidence="2 3">
    <name type="scientific">Colletotrichum asianum</name>
    <dbReference type="NCBI Taxonomy" id="702518"/>
    <lineage>
        <taxon>Eukaryota</taxon>
        <taxon>Fungi</taxon>
        <taxon>Dikarya</taxon>
        <taxon>Ascomycota</taxon>
        <taxon>Pezizomycotina</taxon>
        <taxon>Sordariomycetes</taxon>
        <taxon>Hypocreomycetidae</taxon>
        <taxon>Glomerellales</taxon>
        <taxon>Glomerellaceae</taxon>
        <taxon>Colletotrichum</taxon>
        <taxon>Colletotrichum gloeosporioides species complex</taxon>
    </lineage>
</organism>
<accession>A0A8H3W934</accession>
<name>A0A8H3W934_9PEZI</name>
<dbReference type="Proteomes" id="UP000434172">
    <property type="component" value="Unassembled WGS sequence"/>
</dbReference>
<evidence type="ECO:0000313" key="3">
    <source>
        <dbReference type="Proteomes" id="UP000434172"/>
    </source>
</evidence>